<accession>A0A0F9M407</accession>
<sequence length="235" mass="26275">MREYKTIKIQEREDGISIITFNRPNRLNAIDFQFVEDLQDYINTLENNLSIRVVILTGEGRAFCSGLDLKDGQVLFNKKVPEEFQQFEYLQNKDKIKRAVIVQKLISQLMVTLRRIPQPVIAAIKGAAYGGGLSFALAADIRIAGESAKFCNAYINIGLSGADCGSSYWLPRLIGFSRAAEFMYTGRVFNAQEADKIGFVSKVVPDDEILNEALNLAKQILTKSPIGIRFTKDAL</sequence>
<name>A0A0F9M407_9ZZZZ</name>
<evidence type="ECO:0008006" key="3">
    <source>
        <dbReference type="Google" id="ProtNLM"/>
    </source>
</evidence>
<dbReference type="PANTHER" id="PTHR43802">
    <property type="entry name" value="ENOYL-COA HYDRATASE"/>
    <property type="match status" value="1"/>
</dbReference>
<dbReference type="EMBL" id="LAZR01010994">
    <property type="protein sequence ID" value="KKM63957.1"/>
    <property type="molecule type" value="Genomic_DNA"/>
</dbReference>
<dbReference type="InterPro" id="IPR001753">
    <property type="entry name" value="Enoyl-CoA_hydra/iso"/>
</dbReference>
<dbReference type="CDD" id="cd06558">
    <property type="entry name" value="crotonase-like"/>
    <property type="match status" value="1"/>
</dbReference>
<dbReference type="InterPro" id="IPR029045">
    <property type="entry name" value="ClpP/crotonase-like_dom_sf"/>
</dbReference>
<comment type="similarity">
    <text evidence="1">Belongs to the enoyl-CoA hydratase/isomerase family.</text>
</comment>
<reference evidence="2" key="1">
    <citation type="journal article" date="2015" name="Nature">
        <title>Complex archaea that bridge the gap between prokaryotes and eukaryotes.</title>
        <authorList>
            <person name="Spang A."/>
            <person name="Saw J.H."/>
            <person name="Jorgensen S.L."/>
            <person name="Zaremba-Niedzwiedzka K."/>
            <person name="Martijn J."/>
            <person name="Lind A.E."/>
            <person name="van Eijk R."/>
            <person name="Schleper C."/>
            <person name="Guy L."/>
            <person name="Ettema T.J."/>
        </authorList>
    </citation>
    <scope>NUCLEOTIDE SEQUENCE</scope>
</reference>
<dbReference type="Gene3D" id="3.90.226.10">
    <property type="entry name" value="2-enoyl-CoA Hydratase, Chain A, domain 1"/>
    <property type="match status" value="1"/>
</dbReference>
<gene>
    <name evidence="2" type="ORF">LCGC14_1506190</name>
</gene>
<proteinExistence type="inferred from homology"/>
<evidence type="ECO:0000256" key="1">
    <source>
        <dbReference type="ARBA" id="ARBA00005254"/>
    </source>
</evidence>
<comment type="caution">
    <text evidence="2">The sequence shown here is derived from an EMBL/GenBank/DDBJ whole genome shotgun (WGS) entry which is preliminary data.</text>
</comment>
<organism evidence="2">
    <name type="scientific">marine sediment metagenome</name>
    <dbReference type="NCBI Taxonomy" id="412755"/>
    <lineage>
        <taxon>unclassified sequences</taxon>
        <taxon>metagenomes</taxon>
        <taxon>ecological metagenomes</taxon>
    </lineage>
</organism>
<dbReference type="AlphaFoldDB" id="A0A0F9M407"/>
<dbReference type="PANTHER" id="PTHR43802:SF1">
    <property type="entry name" value="IP11341P-RELATED"/>
    <property type="match status" value="1"/>
</dbReference>
<evidence type="ECO:0000313" key="2">
    <source>
        <dbReference type="EMBL" id="KKM63957.1"/>
    </source>
</evidence>
<protein>
    <recommendedName>
        <fullName evidence="3">Enoyl-CoA hydratase</fullName>
    </recommendedName>
</protein>
<dbReference type="Pfam" id="PF00378">
    <property type="entry name" value="ECH_1"/>
    <property type="match status" value="1"/>
</dbReference>
<feature type="non-terminal residue" evidence="2">
    <location>
        <position position="235"/>
    </location>
</feature>
<dbReference type="SUPFAM" id="SSF52096">
    <property type="entry name" value="ClpP/crotonase"/>
    <property type="match status" value="1"/>
</dbReference>